<dbReference type="EMBL" id="JASAYT010000013">
    <property type="protein sequence ID" value="MDP8174865.1"/>
    <property type="molecule type" value="Genomic_DNA"/>
</dbReference>
<reference evidence="2" key="1">
    <citation type="journal article" date="2023" name="Front. Microbiol.">
        <title>Phylogeography and host specificity of Pasteurellaceae pathogenic to sea-farmed fish in the north-east Atlantic.</title>
        <authorList>
            <person name="Gulla S."/>
            <person name="Colquhoun D.J."/>
            <person name="Olsen A.B."/>
            <person name="Spilsberg B."/>
            <person name="Lagesen K."/>
            <person name="Aakesson C.P."/>
            <person name="Strom S."/>
            <person name="Manji F."/>
            <person name="Birkbeck T.H."/>
            <person name="Nilsen H.K."/>
        </authorList>
    </citation>
    <scope>NUCLEOTIDE SEQUENCE</scope>
    <source>
        <strain evidence="2">98B1</strain>
    </source>
</reference>
<feature type="chain" id="PRO_5042468613" evidence="1">
    <location>
        <begin position="23"/>
        <end position="169"/>
    </location>
</feature>
<proteinExistence type="predicted"/>
<gene>
    <name evidence="2" type="ORF">QJU97_05260</name>
</gene>
<feature type="signal peptide" evidence="1">
    <location>
        <begin position="1"/>
        <end position="22"/>
    </location>
</feature>
<dbReference type="AlphaFoldDB" id="A0AAJ6NDQ9"/>
<evidence type="ECO:0000256" key="1">
    <source>
        <dbReference type="SAM" id="SignalP"/>
    </source>
</evidence>
<name>A0AAJ6NDQ9_9PAST</name>
<sequence length="169" mass="19303">MKKTQIILLLALFATIGNSVQAKVTRLTDETIDGVRIVSFTNNNNIPKEEYNKKKAHSEAKFLAKTNLIDISRLYEIDNTKMGGGYSGNIMKVKDRKFVFLYAKTDFYLKNGEGFITFYRSAFIGQTLKNTNDYSVVCASYEEMNPLTGACFKKVEEVFDIKRKDMVME</sequence>
<comment type="caution">
    <text evidence="2">The sequence shown here is derived from an EMBL/GenBank/DDBJ whole genome shotgun (WGS) entry which is preliminary data.</text>
</comment>
<protein>
    <submittedName>
        <fullName evidence="2">Uncharacterized protein</fullName>
    </submittedName>
</protein>
<dbReference type="Proteomes" id="UP001231736">
    <property type="component" value="Unassembled WGS sequence"/>
</dbReference>
<organism evidence="2 3">
    <name type="scientific">Phocoenobacter skyensis</name>
    <dbReference type="NCBI Taxonomy" id="97481"/>
    <lineage>
        <taxon>Bacteria</taxon>
        <taxon>Pseudomonadati</taxon>
        <taxon>Pseudomonadota</taxon>
        <taxon>Gammaproteobacteria</taxon>
        <taxon>Pasteurellales</taxon>
        <taxon>Pasteurellaceae</taxon>
        <taxon>Phocoenobacter</taxon>
    </lineage>
</organism>
<accession>A0AAJ6NDQ9</accession>
<dbReference type="RefSeq" id="WP_306387417.1">
    <property type="nucleotide sequence ID" value="NZ_JASAYT010000013.1"/>
</dbReference>
<evidence type="ECO:0000313" key="2">
    <source>
        <dbReference type="EMBL" id="MDP8174865.1"/>
    </source>
</evidence>
<evidence type="ECO:0000313" key="3">
    <source>
        <dbReference type="Proteomes" id="UP001231736"/>
    </source>
</evidence>
<keyword evidence="1" id="KW-0732">Signal</keyword>